<evidence type="ECO:0000256" key="2">
    <source>
        <dbReference type="SAM" id="Phobius"/>
    </source>
</evidence>
<keyword evidence="4" id="KW-1185">Reference proteome</keyword>
<evidence type="ECO:0000313" key="4">
    <source>
        <dbReference type="Proteomes" id="UP001500655"/>
    </source>
</evidence>
<evidence type="ECO:0008006" key="5">
    <source>
        <dbReference type="Google" id="ProtNLM"/>
    </source>
</evidence>
<keyword evidence="2" id="KW-0472">Membrane</keyword>
<feature type="transmembrane region" description="Helical" evidence="2">
    <location>
        <begin position="12"/>
        <end position="30"/>
    </location>
</feature>
<dbReference type="EMBL" id="BAAALS010000061">
    <property type="protein sequence ID" value="GAA1778269.1"/>
    <property type="molecule type" value="Genomic_DNA"/>
</dbReference>
<feature type="transmembrane region" description="Helical" evidence="2">
    <location>
        <begin position="98"/>
        <end position="118"/>
    </location>
</feature>
<keyword evidence="2" id="KW-1133">Transmembrane helix</keyword>
<evidence type="ECO:0000256" key="1">
    <source>
        <dbReference type="SAM" id="MobiDB-lite"/>
    </source>
</evidence>
<dbReference type="InterPro" id="IPR036388">
    <property type="entry name" value="WH-like_DNA-bd_sf"/>
</dbReference>
<feature type="transmembrane region" description="Helical" evidence="2">
    <location>
        <begin position="73"/>
        <end position="92"/>
    </location>
</feature>
<proteinExistence type="predicted"/>
<dbReference type="Proteomes" id="UP001500655">
    <property type="component" value="Unassembled WGS sequence"/>
</dbReference>
<name>A0ABN2L7U7_9ACTN</name>
<reference evidence="4" key="1">
    <citation type="journal article" date="2019" name="Int. J. Syst. Evol. Microbiol.">
        <title>The Global Catalogue of Microorganisms (GCM) 10K type strain sequencing project: providing services to taxonomists for standard genome sequencing and annotation.</title>
        <authorList>
            <consortium name="The Broad Institute Genomics Platform"/>
            <consortium name="The Broad Institute Genome Sequencing Center for Infectious Disease"/>
            <person name="Wu L."/>
            <person name="Ma J."/>
        </authorList>
    </citation>
    <scope>NUCLEOTIDE SEQUENCE [LARGE SCALE GENOMIC DNA]</scope>
    <source>
        <strain evidence="4">JCM 13249</strain>
    </source>
</reference>
<keyword evidence="2" id="KW-0812">Transmembrane</keyword>
<feature type="region of interest" description="Disordered" evidence="1">
    <location>
        <begin position="209"/>
        <end position="238"/>
    </location>
</feature>
<dbReference type="Gene3D" id="1.10.10.10">
    <property type="entry name" value="Winged helix-like DNA-binding domain superfamily/Winged helix DNA-binding domain"/>
    <property type="match status" value="1"/>
</dbReference>
<feature type="region of interest" description="Disordered" evidence="1">
    <location>
        <begin position="151"/>
        <end position="184"/>
    </location>
</feature>
<evidence type="ECO:0000313" key="3">
    <source>
        <dbReference type="EMBL" id="GAA1778269.1"/>
    </source>
</evidence>
<accession>A0ABN2L7U7</accession>
<gene>
    <name evidence="3" type="ORF">GCM10009681_56530</name>
</gene>
<organism evidence="3 4">
    <name type="scientific">Luedemannella helvata</name>
    <dbReference type="NCBI Taxonomy" id="349315"/>
    <lineage>
        <taxon>Bacteria</taxon>
        <taxon>Bacillati</taxon>
        <taxon>Actinomycetota</taxon>
        <taxon>Actinomycetes</taxon>
        <taxon>Micromonosporales</taxon>
        <taxon>Micromonosporaceae</taxon>
        <taxon>Luedemannella</taxon>
    </lineage>
</organism>
<sequence length="238" mass="24253">MKLNSTRLARNLAAAAVAGIAAWSSYWHMVGVALKVGENADVAYVLPLSVDGMLVVASVAMADDKAAGRKVRWSARIAFLAGVLASVGANVAHAHDTIGARIVAAWPAVALLLVVEILSRAGKRITTTAQMASDVSPSTAGDVTPAVVVPGGDVSAPGSSVTPQVKAPTRRRTTPKRQPSAADKVAAAVARSPRASDAAIASKLGLSEATVKRHRRQAVDSVSTPEPAPAPVLEPVAA</sequence>
<protein>
    <recommendedName>
        <fullName evidence="5">DUF2637 domain-containing protein</fullName>
    </recommendedName>
</protein>
<dbReference type="RefSeq" id="WP_344088805.1">
    <property type="nucleotide sequence ID" value="NZ_BAAALS010000061.1"/>
</dbReference>
<dbReference type="Pfam" id="PF10935">
    <property type="entry name" value="DUF2637"/>
    <property type="match status" value="1"/>
</dbReference>
<feature type="transmembrane region" description="Helical" evidence="2">
    <location>
        <begin position="42"/>
        <end position="61"/>
    </location>
</feature>
<dbReference type="InterPro" id="IPR021235">
    <property type="entry name" value="DUF2637"/>
</dbReference>
<comment type="caution">
    <text evidence="3">The sequence shown here is derived from an EMBL/GenBank/DDBJ whole genome shotgun (WGS) entry which is preliminary data.</text>
</comment>